<accession>A0A1S6IYE5</accession>
<dbReference type="OrthoDB" id="9804559at2"/>
<dbReference type="Pfam" id="PF06429">
    <property type="entry name" value="Flg_bbr_C"/>
    <property type="match status" value="1"/>
</dbReference>
<keyword evidence="7" id="KW-1185">Reference proteome</keyword>
<evidence type="ECO:0000256" key="1">
    <source>
        <dbReference type="ARBA" id="ARBA00009677"/>
    </source>
</evidence>
<comment type="subcellular location">
    <subcellularLocation>
        <location evidence="2">Bacterial flagellum basal body</location>
    </subcellularLocation>
</comment>
<dbReference type="InterPro" id="IPR037925">
    <property type="entry name" value="FlgE/F/G-like"/>
</dbReference>
<dbReference type="RefSeq" id="WP_077714850.1">
    <property type="nucleotide sequence ID" value="NZ_CP019698.1"/>
</dbReference>
<dbReference type="InterPro" id="IPR010930">
    <property type="entry name" value="Flg_bb/hook_C_dom"/>
</dbReference>
<organism evidence="6 7">
    <name type="scientific">Desulforamulus ferrireducens</name>
    <dbReference type="NCBI Taxonomy" id="1833852"/>
    <lineage>
        <taxon>Bacteria</taxon>
        <taxon>Bacillati</taxon>
        <taxon>Bacillota</taxon>
        <taxon>Clostridia</taxon>
        <taxon>Eubacteriales</taxon>
        <taxon>Peptococcaceae</taxon>
        <taxon>Desulforamulus</taxon>
    </lineage>
</organism>
<name>A0A1S6IYE5_9FIRM</name>
<gene>
    <name evidence="6" type="ORF">B0537_12370</name>
</gene>
<dbReference type="AlphaFoldDB" id="A0A1S6IYE5"/>
<dbReference type="InterPro" id="IPR001444">
    <property type="entry name" value="Flag_bb_rod_N"/>
</dbReference>
<dbReference type="SUPFAM" id="SSF117143">
    <property type="entry name" value="Flagellar hook protein flgE"/>
    <property type="match status" value="1"/>
</dbReference>
<comment type="similarity">
    <text evidence="1 2">Belongs to the flagella basal body rod proteins family.</text>
</comment>
<dbReference type="NCBIfam" id="TIGR03506">
    <property type="entry name" value="FlgEFG_subfam"/>
    <property type="match status" value="1"/>
</dbReference>
<dbReference type="Pfam" id="PF22692">
    <property type="entry name" value="LlgE_F_G_D1"/>
    <property type="match status" value="1"/>
</dbReference>
<dbReference type="NCBIfam" id="TIGR02490">
    <property type="entry name" value="flgF"/>
    <property type="match status" value="1"/>
</dbReference>
<dbReference type="GO" id="GO:0030694">
    <property type="term" value="C:bacterial-type flagellum basal body, rod"/>
    <property type="evidence" value="ECO:0007669"/>
    <property type="project" value="InterPro"/>
</dbReference>
<dbReference type="InterPro" id="IPR012836">
    <property type="entry name" value="FlgF"/>
</dbReference>
<keyword evidence="6" id="KW-0282">Flagellum</keyword>
<dbReference type="InterPro" id="IPR020013">
    <property type="entry name" value="Flagellar_FlgE/F/G"/>
</dbReference>
<proteinExistence type="inferred from homology"/>
<dbReference type="Pfam" id="PF00460">
    <property type="entry name" value="Flg_bb_rod"/>
    <property type="match status" value="1"/>
</dbReference>
<reference evidence="6 7" key="1">
    <citation type="journal article" date="2016" name="Int. J. Syst. Evol. Microbiol.">
        <title>Desulfotomaculum ferrireducens sp. nov., a moderately thermophilic sulfate-reducing and dissimilatory Fe(III)-reducing bacterium isolated from compost.</title>
        <authorList>
            <person name="Yang G."/>
            <person name="Guo J."/>
            <person name="Zhuang L."/>
            <person name="Yuan Y."/>
            <person name="Zhou S."/>
        </authorList>
    </citation>
    <scope>NUCLEOTIDE SEQUENCE [LARGE SCALE GENOMIC DNA]</scope>
    <source>
        <strain evidence="6 7">GSS09</strain>
    </source>
</reference>
<protein>
    <submittedName>
        <fullName evidence="6">Flagellar basal-body rod protein FlgF</fullName>
    </submittedName>
</protein>
<evidence type="ECO:0000256" key="2">
    <source>
        <dbReference type="RuleBase" id="RU362116"/>
    </source>
</evidence>
<dbReference type="PANTHER" id="PTHR30435">
    <property type="entry name" value="FLAGELLAR PROTEIN"/>
    <property type="match status" value="1"/>
</dbReference>
<evidence type="ECO:0000259" key="3">
    <source>
        <dbReference type="Pfam" id="PF00460"/>
    </source>
</evidence>
<dbReference type="Proteomes" id="UP000189464">
    <property type="component" value="Chromosome"/>
</dbReference>
<dbReference type="InterPro" id="IPR053967">
    <property type="entry name" value="LlgE_F_G-like_D1"/>
</dbReference>
<evidence type="ECO:0000259" key="5">
    <source>
        <dbReference type="Pfam" id="PF22692"/>
    </source>
</evidence>
<feature type="domain" description="Flagellar hook protein FlgE/F/G-like D1" evidence="5">
    <location>
        <begin position="95"/>
        <end position="159"/>
    </location>
</feature>
<dbReference type="PANTHER" id="PTHR30435:SF19">
    <property type="entry name" value="FLAGELLAR BASAL-BODY ROD PROTEIN FLGG"/>
    <property type="match status" value="1"/>
</dbReference>
<dbReference type="EMBL" id="CP019698">
    <property type="protein sequence ID" value="AQS59804.1"/>
    <property type="molecule type" value="Genomic_DNA"/>
</dbReference>
<evidence type="ECO:0000259" key="4">
    <source>
        <dbReference type="Pfam" id="PF06429"/>
    </source>
</evidence>
<keyword evidence="6" id="KW-0966">Cell projection</keyword>
<feature type="domain" description="Flagellar basal body rod protein N-terminal" evidence="3">
    <location>
        <begin position="5"/>
        <end position="35"/>
    </location>
</feature>
<keyword evidence="2" id="KW-0975">Bacterial flagellum</keyword>
<evidence type="ECO:0000313" key="7">
    <source>
        <dbReference type="Proteomes" id="UP000189464"/>
    </source>
</evidence>
<evidence type="ECO:0000313" key="6">
    <source>
        <dbReference type="EMBL" id="AQS59804.1"/>
    </source>
</evidence>
<keyword evidence="6" id="KW-0969">Cilium</keyword>
<dbReference type="STRING" id="1833852.B0537_12370"/>
<dbReference type="KEGG" id="dfg:B0537_12370"/>
<sequence>MLRGLYIAQNTLDVQQAKLNNISNNLANLSTAGYKRNQVVDTKFAESLQLALENKGPGGKRQPVGEGILGNMVTQVHIDFAPGPLMETGGATDFALEGSGFFVVENEAGELLYTRDGSFHLDAEGNLLNSEGYRVLGEGGPITIEDARQLAIKEDGTILVGEGTEREELDRLQIVEFADLTLLQKTDGNYFIDPEGTAEQAVSTTVVQGWLERTNVDPVEEMIDMIPVARIYESTQKLVQINDELLDKAINQVGRVK</sequence>
<dbReference type="GO" id="GO:0071978">
    <property type="term" value="P:bacterial-type flagellum-dependent swarming motility"/>
    <property type="evidence" value="ECO:0007669"/>
    <property type="project" value="TreeGrafter"/>
</dbReference>
<feature type="domain" description="Flagellar basal-body/hook protein C-terminal" evidence="4">
    <location>
        <begin position="208"/>
        <end position="251"/>
    </location>
</feature>